<evidence type="ECO:0000256" key="2">
    <source>
        <dbReference type="ARBA" id="ARBA00010566"/>
    </source>
</evidence>
<dbReference type="InterPro" id="IPR016143">
    <property type="entry name" value="Citrate_synth-like_sm_a-sub"/>
</dbReference>
<dbReference type="Proteomes" id="UP000033754">
    <property type="component" value="Unassembled WGS sequence"/>
</dbReference>
<dbReference type="RefSeq" id="WP_011451268.1">
    <property type="nucleotide sequence ID" value="NZ_LANT01000010.1"/>
</dbReference>
<dbReference type="InterPro" id="IPR002020">
    <property type="entry name" value="Citrate_synthase"/>
</dbReference>
<dbReference type="PRINTS" id="PR00143">
    <property type="entry name" value="CITRTSNTHASE"/>
</dbReference>
<dbReference type="Gene3D" id="1.10.580.10">
    <property type="entry name" value="Citrate Synthase, domain 1"/>
    <property type="match status" value="1"/>
</dbReference>
<dbReference type="PANTHER" id="PTHR42871">
    <property type="entry name" value="CITRATE SYNTHASE"/>
    <property type="match status" value="1"/>
</dbReference>
<evidence type="ECO:0000256" key="4">
    <source>
        <dbReference type="ARBA" id="ARBA00022532"/>
    </source>
</evidence>
<dbReference type="GeneID" id="92747878"/>
<comment type="caution">
    <text evidence="12">The sequence shown here is derived from an EMBL/GenBank/DDBJ whole genome shotgun (WGS) entry which is preliminary data.</text>
</comment>
<comment type="pathway">
    <text evidence="1 10">Carbohydrate metabolism; tricarboxylic acid cycle; isocitrate from oxaloacetate: step 1/2.</text>
</comment>
<dbReference type="EMBL" id="LANT01000010">
    <property type="protein sequence ID" value="KJV59450.1"/>
    <property type="molecule type" value="Genomic_DNA"/>
</dbReference>
<evidence type="ECO:0000256" key="6">
    <source>
        <dbReference type="ARBA" id="ARBA00049288"/>
    </source>
</evidence>
<dbReference type="InterPro" id="IPR024176">
    <property type="entry name" value="Citrate_synthase_bac-typ"/>
</dbReference>
<accession>A0A0F3MUL7</accession>
<dbReference type="GO" id="GO:0006099">
    <property type="term" value="P:tricarboxylic acid cycle"/>
    <property type="evidence" value="ECO:0007669"/>
    <property type="project" value="UniProtKB-UniRule"/>
</dbReference>
<dbReference type="PANTHER" id="PTHR42871:SF1">
    <property type="entry name" value="CITRATE SYNTHASE"/>
    <property type="match status" value="1"/>
</dbReference>
<keyword evidence="5 8" id="KW-0808">Transferase</keyword>
<feature type="active site" evidence="9">
    <location>
        <position position="299"/>
    </location>
</feature>
<dbReference type="PIRSF" id="PIRSF001369">
    <property type="entry name" value="Citrate_synth"/>
    <property type="match status" value="1"/>
</dbReference>
<proteinExistence type="inferred from homology"/>
<gene>
    <name evidence="12" type="primary">gltA</name>
    <name evidence="12" type="ORF">EPHNCH_1597</name>
</gene>
<dbReference type="Pfam" id="PF00285">
    <property type="entry name" value="Citrate_synt"/>
    <property type="match status" value="1"/>
</dbReference>
<dbReference type="InterPro" id="IPR019810">
    <property type="entry name" value="Citrate_synthase_AS"/>
</dbReference>
<dbReference type="AlphaFoldDB" id="A0A0F3MUL7"/>
<organism evidence="12 13">
    <name type="scientific">Anaplasma phagocytophilum str. NCH-1</name>
    <dbReference type="NCBI Taxonomy" id="1359161"/>
    <lineage>
        <taxon>Bacteria</taxon>
        <taxon>Pseudomonadati</taxon>
        <taxon>Pseudomonadota</taxon>
        <taxon>Alphaproteobacteria</taxon>
        <taxon>Rickettsiales</taxon>
        <taxon>Anaplasmataceae</taxon>
        <taxon>Anaplasma</taxon>
        <taxon>phagocytophilum group</taxon>
    </lineage>
</organism>
<dbReference type="InterPro" id="IPR010953">
    <property type="entry name" value="Citrate_synthase_typ-I"/>
</dbReference>
<dbReference type="SUPFAM" id="SSF48256">
    <property type="entry name" value="Citrate synthase"/>
    <property type="match status" value="1"/>
</dbReference>
<reference evidence="12 13" key="1">
    <citation type="submission" date="2015-01" db="EMBL/GenBank/DDBJ databases">
        <title>Genome Sequencing of Rickettsiales.</title>
        <authorList>
            <person name="Daugherty S.C."/>
            <person name="Su Q."/>
            <person name="Abolude K."/>
            <person name="Beier-Sexton M."/>
            <person name="Carlyon J.A."/>
            <person name="Carter R."/>
            <person name="Day N.P."/>
            <person name="Dumler S.J."/>
            <person name="Dyachenko V."/>
            <person name="Godinez A."/>
            <person name="Kurtti T.J."/>
            <person name="Lichay M."/>
            <person name="Mullins K.E."/>
            <person name="Ott S."/>
            <person name="Pappas-Brown V."/>
            <person name="Paris D.H."/>
            <person name="Patel P."/>
            <person name="Richards A.L."/>
            <person name="Sadzewicz L."/>
            <person name="Sears K."/>
            <person name="Seidman D."/>
            <person name="Sengamalay N."/>
            <person name="Stenos J."/>
            <person name="Tallon L.J."/>
            <person name="Vincent G."/>
            <person name="Fraser C.M."/>
            <person name="Munderloh U."/>
            <person name="Dunning-Hotopp J.C."/>
        </authorList>
    </citation>
    <scope>NUCLEOTIDE SEQUENCE [LARGE SCALE GENOMIC DNA]</scope>
    <source>
        <strain evidence="12 13">NCH-1</strain>
    </source>
</reference>
<keyword evidence="12" id="KW-0012">Acyltransferase</keyword>
<evidence type="ECO:0000256" key="9">
    <source>
        <dbReference type="PIRSR" id="PIRSR001369-1"/>
    </source>
</evidence>
<dbReference type="InterPro" id="IPR016142">
    <property type="entry name" value="Citrate_synth-like_lrg_a-sub"/>
</dbReference>
<dbReference type="UniPathway" id="UPA00223">
    <property type="reaction ID" value="UER00717"/>
</dbReference>
<evidence type="ECO:0000256" key="7">
    <source>
        <dbReference type="NCBIfam" id="TIGR01798"/>
    </source>
</evidence>
<evidence type="ECO:0000256" key="8">
    <source>
        <dbReference type="PIRNR" id="PIRNR001369"/>
    </source>
</evidence>
<sequence length="411" mass="45620">MVEKAVLECGDRRISLPVLRGTDGTPVVDITTLYRENNVLTYDPGFMSTAACRSEITFIDGNKGTLRYRGIDIENLIGTPNSFSSIVYLLLKGTLPSETEHEEFVRILGAEYDVPEQVMNVIRSFPRDSHPMAILIASFSALAANYHASRIDPLTGAIIAIAKVPGIVASIYRHTANLDFIQADANLEYTHHFIRMMFGDMDDAHRDIMHKALDAIFIMHADHEQNASTSTVRMTGSSGAGLFACLCAGVATLWGPAHGGANEAVIKMLAEIGSPENVSSFIDKVKNNKGKSRLMGFGHRVYKSYDPRARVLRTICKDVLDSLGRDENLLAVAEELESQALQDEYFIERKLYPNVDFYSGIVLRAMGVPVDMYTAFFALARTSGWASQWYEMIQSDEGKRISRPRQLYTGK</sequence>
<dbReference type="Gene3D" id="2.20.28.60">
    <property type="match status" value="1"/>
</dbReference>
<evidence type="ECO:0000256" key="3">
    <source>
        <dbReference type="ARBA" id="ARBA00022134"/>
    </source>
</evidence>
<evidence type="ECO:0000256" key="11">
    <source>
        <dbReference type="RuleBase" id="RU003406"/>
    </source>
</evidence>
<name>A0A0F3MUL7_ANAPH</name>
<dbReference type="PROSITE" id="PS00480">
    <property type="entry name" value="CITRATE_SYNTHASE"/>
    <property type="match status" value="1"/>
</dbReference>
<dbReference type="InterPro" id="IPR036969">
    <property type="entry name" value="Citrate_synthase_sf"/>
</dbReference>
<dbReference type="GO" id="GO:0036440">
    <property type="term" value="F:citrate synthase activity"/>
    <property type="evidence" value="ECO:0007669"/>
    <property type="project" value="UniProtKB-EC"/>
</dbReference>
<dbReference type="GO" id="GO:0005737">
    <property type="term" value="C:cytoplasm"/>
    <property type="evidence" value="ECO:0007669"/>
    <property type="project" value="InterPro"/>
</dbReference>
<dbReference type="PATRIC" id="fig|1359161.3.peg.1806"/>
<comment type="catalytic activity">
    <reaction evidence="6 10">
        <text>oxaloacetate + acetyl-CoA + H2O = citrate + CoA + H(+)</text>
        <dbReference type="Rhea" id="RHEA:16845"/>
        <dbReference type="ChEBI" id="CHEBI:15377"/>
        <dbReference type="ChEBI" id="CHEBI:15378"/>
        <dbReference type="ChEBI" id="CHEBI:16452"/>
        <dbReference type="ChEBI" id="CHEBI:16947"/>
        <dbReference type="ChEBI" id="CHEBI:57287"/>
        <dbReference type="ChEBI" id="CHEBI:57288"/>
        <dbReference type="EC" id="2.3.3.16"/>
    </reaction>
</comment>
<comment type="similarity">
    <text evidence="2 8 11">Belongs to the citrate synthase family.</text>
</comment>
<evidence type="ECO:0000313" key="13">
    <source>
        <dbReference type="Proteomes" id="UP000033754"/>
    </source>
</evidence>
<protein>
    <recommendedName>
        <fullName evidence="3 7">Citrate synthase</fullName>
    </recommendedName>
</protein>
<dbReference type="NCBIfam" id="TIGR01798">
    <property type="entry name" value="cit_synth_I"/>
    <property type="match status" value="1"/>
</dbReference>
<dbReference type="Gene3D" id="1.10.230.10">
    <property type="entry name" value="Cytochrome P450-Terp, domain 2"/>
    <property type="match status" value="1"/>
</dbReference>
<evidence type="ECO:0000313" key="12">
    <source>
        <dbReference type="EMBL" id="KJV59450.1"/>
    </source>
</evidence>
<dbReference type="FunFam" id="1.10.230.10:FF:000002">
    <property type="entry name" value="Citrate synthase"/>
    <property type="match status" value="1"/>
</dbReference>
<keyword evidence="4 10" id="KW-0816">Tricarboxylic acid cycle</keyword>
<evidence type="ECO:0000256" key="5">
    <source>
        <dbReference type="ARBA" id="ARBA00022679"/>
    </source>
</evidence>
<dbReference type="NCBIfam" id="NF004126">
    <property type="entry name" value="PRK05614.1"/>
    <property type="match status" value="1"/>
</dbReference>
<evidence type="ECO:0000256" key="1">
    <source>
        <dbReference type="ARBA" id="ARBA00004751"/>
    </source>
</evidence>
<evidence type="ECO:0000256" key="10">
    <source>
        <dbReference type="RuleBase" id="RU003370"/>
    </source>
</evidence>
<feature type="active site" evidence="9">
    <location>
        <position position="356"/>
    </location>
</feature>